<evidence type="ECO:0000259" key="4">
    <source>
        <dbReference type="Pfam" id="PF05592"/>
    </source>
</evidence>
<evidence type="ECO:0000256" key="2">
    <source>
        <dbReference type="ARBA" id="ARBA00012652"/>
    </source>
</evidence>
<dbReference type="GO" id="GO:0005975">
    <property type="term" value="P:carbohydrate metabolic process"/>
    <property type="evidence" value="ECO:0007669"/>
    <property type="project" value="InterPro"/>
</dbReference>
<dbReference type="RefSeq" id="WP_239160047.1">
    <property type="nucleotide sequence ID" value="NZ_BOPH01000020.1"/>
</dbReference>
<dbReference type="SUPFAM" id="SSF48208">
    <property type="entry name" value="Six-hairpin glycosidases"/>
    <property type="match status" value="1"/>
</dbReference>
<evidence type="ECO:0000256" key="3">
    <source>
        <dbReference type="ARBA" id="ARBA00022801"/>
    </source>
</evidence>
<dbReference type="InterPro" id="IPR013783">
    <property type="entry name" value="Ig-like_fold"/>
</dbReference>
<keyword evidence="3" id="KW-0378">Hydrolase</keyword>
<comment type="catalytic activity">
    <reaction evidence="1">
        <text>Hydrolysis of terminal non-reducing alpha-L-rhamnose residues in alpha-L-rhamnosides.</text>
        <dbReference type="EC" id="3.2.1.40"/>
    </reaction>
</comment>
<dbReference type="PANTHER" id="PTHR33307:SF6">
    <property type="entry name" value="ALPHA-RHAMNOSIDASE (EUROFUNG)-RELATED"/>
    <property type="match status" value="1"/>
</dbReference>
<reference evidence="8" key="1">
    <citation type="submission" date="2021-01" db="EMBL/GenBank/DDBJ databases">
        <title>Whole genome shotgun sequence of Virgisporangium ochraceum NBRC 16418.</title>
        <authorList>
            <person name="Komaki H."/>
            <person name="Tamura T."/>
        </authorList>
    </citation>
    <scope>NUCLEOTIDE SEQUENCE</scope>
    <source>
        <strain evidence="8">NBRC 16418</strain>
    </source>
</reference>
<dbReference type="InterPro" id="IPR035398">
    <property type="entry name" value="Bac_rhamnosid_C"/>
</dbReference>
<dbReference type="InterPro" id="IPR008928">
    <property type="entry name" value="6-hairpin_glycosidase_sf"/>
</dbReference>
<feature type="domain" description="Bacterial alpha-L-rhamnosidase N-terminal" evidence="5">
    <location>
        <begin position="140"/>
        <end position="308"/>
    </location>
</feature>
<name>A0A8J3ZN07_9ACTN</name>
<dbReference type="InterPro" id="IPR013737">
    <property type="entry name" value="Bac_rhamnosid_N"/>
</dbReference>
<evidence type="ECO:0000313" key="8">
    <source>
        <dbReference type="EMBL" id="GIJ66794.1"/>
    </source>
</evidence>
<dbReference type="PANTHER" id="PTHR33307">
    <property type="entry name" value="ALPHA-RHAMNOSIDASE (EUROFUNG)"/>
    <property type="match status" value="1"/>
</dbReference>
<dbReference type="Gene3D" id="2.60.420.10">
    <property type="entry name" value="Maltose phosphorylase, domain 3"/>
    <property type="match status" value="1"/>
</dbReference>
<keyword evidence="9" id="KW-1185">Reference proteome</keyword>
<dbReference type="AlphaFoldDB" id="A0A8J3ZN07"/>
<dbReference type="Gene3D" id="2.60.120.260">
    <property type="entry name" value="Galactose-binding domain-like"/>
    <property type="match status" value="2"/>
</dbReference>
<dbReference type="InterPro" id="IPR016007">
    <property type="entry name" value="Alpha_rhamnosid"/>
</dbReference>
<evidence type="ECO:0000256" key="1">
    <source>
        <dbReference type="ARBA" id="ARBA00001445"/>
    </source>
</evidence>
<dbReference type="InterPro" id="IPR008902">
    <property type="entry name" value="Rhamnosid_concanavalin"/>
</dbReference>
<evidence type="ECO:0000259" key="5">
    <source>
        <dbReference type="Pfam" id="PF08531"/>
    </source>
</evidence>
<dbReference type="Pfam" id="PF17389">
    <property type="entry name" value="Bac_rhamnosid6H"/>
    <property type="match status" value="1"/>
</dbReference>
<dbReference type="Pfam" id="PF17390">
    <property type="entry name" value="Bac_rhamnosid_C"/>
    <property type="match status" value="1"/>
</dbReference>
<gene>
    <name evidence="8" type="ORF">Voc01_017110</name>
</gene>
<dbReference type="Gene3D" id="1.50.10.10">
    <property type="match status" value="1"/>
</dbReference>
<accession>A0A8J3ZN07</accession>
<organism evidence="8 9">
    <name type="scientific">Virgisporangium ochraceum</name>
    <dbReference type="NCBI Taxonomy" id="65505"/>
    <lineage>
        <taxon>Bacteria</taxon>
        <taxon>Bacillati</taxon>
        <taxon>Actinomycetota</taxon>
        <taxon>Actinomycetes</taxon>
        <taxon>Micromonosporales</taxon>
        <taxon>Micromonosporaceae</taxon>
        <taxon>Virgisporangium</taxon>
    </lineage>
</organism>
<feature type="domain" description="Alpha-L-rhamnosidase C-terminal" evidence="7">
    <location>
        <begin position="771"/>
        <end position="836"/>
    </location>
</feature>
<feature type="domain" description="Alpha-L-rhamnosidase concanavalin-like" evidence="4">
    <location>
        <begin position="318"/>
        <end position="417"/>
    </location>
</feature>
<dbReference type="EMBL" id="BOPH01000020">
    <property type="protein sequence ID" value="GIJ66794.1"/>
    <property type="molecule type" value="Genomic_DNA"/>
</dbReference>
<evidence type="ECO:0000259" key="6">
    <source>
        <dbReference type="Pfam" id="PF17389"/>
    </source>
</evidence>
<evidence type="ECO:0000313" key="9">
    <source>
        <dbReference type="Proteomes" id="UP000635606"/>
    </source>
</evidence>
<feature type="domain" description="Alpha-L-rhamnosidase six-hairpin glycosidase" evidence="6">
    <location>
        <begin position="422"/>
        <end position="769"/>
    </location>
</feature>
<dbReference type="Proteomes" id="UP000635606">
    <property type="component" value="Unassembled WGS sequence"/>
</dbReference>
<proteinExistence type="predicted"/>
<dbReference type="Gene3D" id="2.60.40.10">
    <property type="entry name" value="Immunoglobulins"/>
    <property type="match status" value="1"/>
</dbReference>
<sequence length="870" mass="94435">MSPRVVGLRAEHHRDPLGIGTASPRLSWRVETAAPDWIQSSYDVAVETHESTVEGPDQVLVPWPAGPLASRERRTVRVRVRGRGAGEPSPWSDPLVVEAGLLSPGDWTARMIGAAQPPGPDVDGPAMLLRRGFDLPAAPVHARLYATAHGVYELEVNGERVGDHVLSPGWTSYRHRLRYQTFDVTGLLREGANAIGGWLGDGWFRGRLGFRGGRRDLYGDRTGLLAQLEVSCVDGSTVVVGTDGRWRTASGPVVATGLYDGEHHDARREQSGWSSPGFDDAGWVAAREREFDPAVLVAPDGPPVRRTEVLRPVSIGRSPTGRTIVDFGQNLTGRLRIRPAGPAGTTVRLRHAEVLQDGDLCVRPLRSAAATDGYTLRGTGEKEEWEPRFTVHGFRYAEVEGWPGELDPDDVEAVVCHTDMTRTGWFSCSEPDLERLHDNVVWSMRGNFLDVPTDCPQRDERLGWTGDLAVFAPTAAFLYDCTGLLTSWLADLAAEQSEYGTVPFYVPWVGLLGDPHPAAVWGDVAVTAPAVLHERTADRELLRVQYASMCAWVDQIAEIAGENRLWDTGFQFGDWLDPAAPPDRPGDARTDKSLVATAALAGSSRTLARIAELLGEEADHRRYTELADAVAEAFDDEFVTPNGRLASDAQTAYAMALTGDLLAKETQRERAGRRLVELVAAEGHHVGTGFAGTPLICDALTAVGAVDSAYHLLLQRECPSWLYPVTMGATTIWERWDSLLPDGTVNPGEMTSFNHYAFGAVADWLHRVVAGLAPAAPGYRRVSVRPLPGGGLTHASATFDSPYGRVAVAWRRADDRLDVEITVPPGVTAVVQLPNPSFTPVEVGSGEHRFGCAYRAPADDPEPPAPPSPF</sequence>
<dbReference type="Pfam" id="PF05592">
    <property type="entry name" value="Bac_rhamnosid"/>
    <property type="match status" value="1"/>
</dbReference>
<dbReference type="InterPro" id="IPR012341">
    <property type="entry name" value="6hp_glycosidase-like_sf"/>
</dbReference>
<dbReference type="Pfam" id="PF08531">
    <property type="entry name" value="Bac_rhamnosid_N"/>
    <property type="match status" value="1"/>
</dbReference>
<dbReference type="Pfam" id="PF25788">
    <property type="entry name" value="Ig_Rha78A_N"/>
    <property type="match status" value="1"/>
</dbReference>
<dbReference type="InterPro" id="IPR035396">
    <property type="entry name" value="Bac_rhamnosid6H"/>
</dbReference>
<comment type="caution">
    <text evidence="8">The sequence shown here is derived from an EMBL/GenBank/DDBJ whole genome shotgun (WGS) entry which is preliminary data.</text>
</comment>
<evidence type="ECO:0000259" key="7">
    <source>
        <dbReference type="Pfam" id="PF17390"/>
    </source>
</evidence>
<dbReference type="PIRSF" id="PIRSF010631">
    <property type="entry name" value="A-rhamnsds"/>
    <property type="match status" value="1"/>
</dbReference>
<dbReference type="EC" id="3.2.1.40" evidence="2"/>
<protein>
    <recommendedName>
        <fullName evidence="2">alpha-L-rhamnosidase</fullName>
        <ecNumber evidence="2">3.2.1.40</ecNumber>
    </recommendedName>
</protein>
<dbReference type="GO" id="GO:0030596">
    <property type="term" value="F:alpha-L-rhamnosidase activity"/>
    <property type="evidence" value="ECO:0007669"/>
    <property type="project" value="UniProtKB-EC"/>
</dbReference>